<dbReference type="RefSeq" id="WP_195002754.1">
    <property type="nucleotide sequence ID" value="NZ_JADLQN010000002.1"/>
</dbReference>
<name>A0ABS0DBL7_9NOCA</name>
<evidence type="ECO:0000313" key="2">
    <source>
        <dbReference type="Proteomes" id="UP000707731"/>
    </source>
</evidence>
<dbReference type="Proteomes" id="UP000707731">
    <property type="component" value="Unassembled WGS sequence"/>
</dbReference>
<comment type="caution">
    <text evidence="1">The sequence shown here is derived from an EMBL/GenBank/DDBJ whole genome shotgun (WGS) entry which is preliminary data.</text>
</comment>
<gene>
    <name evidence="1" type="ORF">IU449_15175</name>
</gene>
<protein>
    <submittedName>
        <fullName evidence="1">Uncharacterized protein</fullName>
    </submittedName>
</protein>
<accession>A0ABS0DBL7</accession>
<dbReference type="EMBL" id="JADLQN010000002">
    <property type="protein sequence ID" value="MBF6355872.1"/>
    <property type="molecule type" value="Genomic_DNA"/>
</dbReference>
<evidence type="ECO:0000313" key="1">
    <source>
        <dbReference type="EMBL" id="MBF6355872.1"/>
    </source>
</evidence>
<proteinExistence type="predicted"/>
<keyword evidence="2" id="KW-1185">Reference proteome</keyword>
<organism evidence="1 2">
    <name type="scientific">Nocardia higoensis</name>
    <dbReference type="NCBI Taxonomy" id="228599"/>
    <lineage>
        <taxon>Bacteria</taxon>
        <taxon>Bacillati</taxon>
        <taxon>Actinomycetota</taxon>
        <taxon>Actinomycetes</taxon>
        <taxon>Mycobacteriales</taxon>
        <taxon>Nocardiaceae</taxon>
        <taxon>Nocardia</taxon>
    </lineage>
</organism>
<reference evidence="1 2" key="1">
    <citation type="submission" date="2020-10" db="EMBL/GenBank/DDBJ databases">
        <title>Identification of Nocardia species via Next-generation sequencing and recognition of intraspecies genetic diversity.</title>
        <authorList>
            <person name="Li P."/>
            <person name="Li P."/>
            <person name="Lu B."/>
        </authorList>
    </citation>
    <scope>NUCLEOTIDE SEQUENCE [LARGE SCALE GENOMIC DNA]</scope>
    <source>
        <strain evidence="1 2">BJ06-0143</strain>
    </source>
</reference>
<sequence length="370" mass="41480">MPIATADKVLRLSMTTYPFINESQFFPALSTYKVERVFDLTEFEKALAHFFRGNPLFVRCHLIELAFDSPEDFPLSSFQGLLSEKYESYCDSFLVASVTYRSDPHMQGIFTCVPFPLQDGYKCFRLHQALMKTLKTGQDEFQIARGLGDLGIRPDELAEFLPPVETSRSTEVRELPVGFAESCATPTKIGPYLDKMKTEFLERDSENMFVLKNSLYSPDLPLGNSLMFLTVPRSVVARSTGIQIRDYYHAEEQRQMDLLSGVNSRDEFLEAGRARIGAMIATPNVFCVNNYGNVSAHDGSDVHASRGTLTKYQWHMPMLVLMIAAGERSGLSFTITIRDKAFNFRTVPLASHRDGIGNGAVENNRAGSVA</sequence>